<evidence type="ECO:0000256" key="11">
    <source>
        <dbReference type="ARBA" id="ARBA00023033"/>
    </source>
</evidence>
<organism evidence="15 16">
    <name type="scientific">Dichomitus squalens</name>
    <dbReference type="NCBI Taxonomy" id="114155"/>
    <lineage>
        <taxon>Eukaryota</taxon>
        <taxon>Fungi</taxon>
        <taxon>Dikarya</taxon>
        <taxon>Basidiomycota</taxon>
        <taxon>Agaricomycotina</taxon>
        <taxon>Agaricomycetes</taxon>
        <taxon>Polyporales</taxon>
        <taxon>Polyporaceae</taxon>
        <taxon>Dichomitus</taxon>
    </lineage>
</organism>
<evidence type="ECO:0000256" key="14">
    <source>
        <dbReference type="RuleBase" id="RU000461"/>
    </source>
</evidence>
<keyword evidence="10 13" id="KW-0408">Iron</keyword>
<dbReference type="EMBL" id="ML145261">
    <property type="protein sequence ID" value="TBU52221.1"/>
    <property type="molecule type" value="Genomic_DNA"/>
</dbReference>
<dbReference type="GO" id="GO:0020037">
    <property type="term" value="F:heme binding"/>
    <property type="evidence" value="ECO:0007669"/>
    <property type="project" value="InterPro"/>
</dbReference>
<dbReference type="SUPFAM" id="SSF48264">
    <property type="entry name" value="Cytochrome P450"/>
    <property type="match status" value="1"/>
</dbReference>
<feature type="binding site" description="axial binding residue" evidence="13">
    <location>
        <position position="451"/>
    </location>
    <ligand>
        <name>heme</name>
        <dbReference type="ChEBI" id="CHEBI:30413"/>
    </ligand>
    <ligandPart>
        <name>Fe</name>
        <dbReference type="ChEBI" id="CHEBI:18248"/>
    </ligandPart>
</feature>
<dbReference type="GO" id="GO:0004497">
    <property type="term" value="F:monooxygenase activity"/>
    <property type="evidence" value="ECO:0007669"/>
    <property type="project" value="UniProtKB-KW"/>
</dbReference>
<dbReference type="InterPro" id="IPR036396">
    <property type="entry name" value="Cyt_P450_sf"/>
</dbReference>
<reference evidence="15 16" key="1">
    <citation type="submission" date="2019-01" db="EMBL/GenBank/DDBJ databases">
        <title>Draft genome sequences of three monokaryotic isolates of the white-rot basidiomycete fungus Dichomitus squalens.</title>
        <authorList>
            <consortium name="DOE Joint Genome Institute"/>
            <person name="Lopez S.C."/>
            <person name="Andreopoulos B."/>
            <person name="Pangilinan J."/>
            <person name="Lipzen A."/>
            <person name="Riley R."/>
            <person name="Ahrendt S."/>
            <person name="Ng V."/>
            <person name="Barry K."/>
            <person name="Daum C."/>
            <person name="Grigoriev I.V."/>
            <person name="Hilden K.S."/>
            <person name="Makela M.R."/>
            <person name="de Vries R.P."/>
        </authorList>
    </citation>
    <scope>NUCLEOTIDE SEQUENCE [LARGE SCALE GENOMIC DNA]</scope>
    <source>
        <strain evidence="15 16">CBS 464.89</strain>
    </source>
</reference>
<dbReference type="PANTHER" id="PTHR46300">
    <property type="entry name" value="P450, PUTATIVE (EUROFUNG)-RELATED-RELATED"/>
    <property type="match status" value="1"/>
</dbReference>
<dbReference type="GO" id="GO:0016705">
    <property type="term" value="F:oxidoreductase activity, acting on paired donors, with incorporation or reduction of molecular oxygen"/>
    <property type="evidence" value="ECO:0007669"/>
    <property type="project" value="InterPro"/>
</dbReference>
<dbReference type="STRING" id="114155.A0A4Q9ND95"/>
<accession>A0A4Q9ND95</accession>
<evidence type="ECO:0000256" key="4">
    <source>
        <dbReference type="ARBA" id="ARBA00010617"/>
    </source>
</evidence>
<keyword evidence="8" id="KW-1133">Transmembrane helix</keyword>
<dbReference type="PROSITE" id="PS00086">
    <property type="entry name" value="CYTOCHROME_P450"/>
    <property type="match status" value="1"/>
</dbReference>
<dbReference type="AlphaFoldDB" id="A0A4Q9ND95"/>
<protein>
    <submittedName>
        <fullName evidence="15">Cytochrome P450</fullName>
    </submittedName>
</protein>
<dbReference type="Pfam" id="PF00067">
    <property type="entry name" value="p450"/>
    <property type="match status" value="1"/>
</dbReference>
<evidence type="ECO:0000256" key="7">
    <source>
        <dbReference type="ARBA" id="ARBA00022723"/>
    </source>
</evidence>
<dbReference type="Proteomes" id="UP000292082">
    <property type="component" value="Unassembled WGS sequence"/>
</dbReference>
<gene>
    <name evidence="15" type="ORF">BD310DRAFT_940766</name>
</gene>
<evidence type="ECO:0000256" key="2">
    <source>
        <dbReference type="ARBA" id="ARBA00004167"/>
    </source>
</evidence>
<dbReference type="CDD" id="cd11065">
    <property type="entry name" value="CYP64-like"/>
    <property type="match status" value="1"/>
</dbReference>
<dbReference type="GO" id="GO:0005506">
    <property type="term" value="F:iron ion binding"/>
    <property type="evidence" value="ECO:0007669"/>
    <property type="project" value="InterPro"/>
</dbReference>
<evidence type="ECO:0000256" key="3">
    <source>
        <dbReference type="ARBA" id="ARBA00005179"/>
    </source>
</evidence>
<evidence type="ECO:0000256" key="1">
    <source>
        <dbReference type="ARBA" id="ARBA00001971"/>
    </source>
</evidence>
<name>A0A4Q9ND95_9APHY</name>
<evidence type="ECO:0000313" key="16">
    <source>
        <dbReference type="Proteomes" id="UP000292082"/>
    </source>
</evidence>
<keyword evidence="11 14" id="KW-0503">Monooxygenase</keyword>
<evidence type="ECO:0000256" key="13">
    <source>
        <dbReference type="PIRSR" id="PIRSR602401-1"/>
    </source>
</evidence>
<keyword evidence="7 13" id="KW-0479">Metal-binding</keyword>
<comment type="subcellular location">
    <subcellularLocation>
        <location evidence="2">Membrane</location>
        <topology evidence="2">Single-pass membrane protein</topology>
    </subcellularLocation>
</comment>
<evidence type="ECO:0000256" key="12">
    <source>
        <dbReference type="ARBA" id="ARBA00023136"/>
    </source>
</evidence>
<evidence type="ECO:0000256" key="9">
    <source>
        <dbReference type="ARBA" id="ARBA00023002"/>
    </source>
</evidence>
<keyword evidence="6" id="KW-0812">Transmembrane</keyword>
<comment type="similarity">
    <text evidence="4 14">Belongs to the cytochrome P450 family.</text>
</comment>
<dbReference type="InterPro" id="IPR002401">
    <property type="entry name" value="Cyt_P450_E_grp-I"/>
</dbReference>
<dbReference type="InterPro" id="IPR001128">
    <property type="entry name" value="Cyt_P450"/>
</dbReference>
<evidence type="ECO:0000313" key="15">
    <source>
        <dbReference type="EMBL" id="TBU52221.1"/>
    </source>
</evidence>
<dbReference type="PRINTS" id="PR00463">
    <property type="entry name" value="EP450I"/>
</dbReference>
<evidence type="ECO:0000256" key="6">
    <source>
        <dbReference type="ARBA" id="ARBA00022692"/>
    </source>
</evidence>
<dbReference type="PRINTS" id="PR00385">
    <property type="entry name" value="P450"/>
</dbReference>
<proteinExistence type="inferred from homology"/>
<dbReference type="InterPro" id="IPR017972">
    <property type="entry name" value="Cyt_P450_CS"/>
</dbReference>
<dbReference type="InterPro" id="IPR050364">
    <property type="entry name" value="Cytochrome_P450_fung"/>
</dbReference>
<dbReference type="PANTHER" id="PTHR46300:SF7">
    <property type="entry name" value="P450, PUTATIVE (EUROFUNG)-RELATED"/>
    <property type="match status" value="1"/>
</dbReference>
<dbReference type="GO" id="GO:0016020">
    <property type="term" value="C:membrane"/>
    <property type="evidence" value="ECO:0007669"/>
    <property type="project" value="UniProtKB-SubCell"/>
</dbReference>
<keyword evidence="5 13" id="KW-0349">Heme</keyword>
<keyword evidence="16" id="KW-1185">Reference proteome</keyword>
<comment type="pathway">
    <text evidence="3">Secondary metabolite biosynthesis.</text>
</comment>
<keyword evidence="9 14" id="KW-0560">Oxidoreductase</keyword>
<keyword evidence="12" id="KW-0472">Membrane</keyword>
<evidence type="ECO:0000256" key="8">
    <source>
        <dbReference type="ARBA" id="ARBA00022989"/>
    </source>
</evidence>
<evidence type="ECO:0000256" key="10">
    <source>
        <dbReference type="ARBA" id="ARBA00023004"/>
    </source>
</evidence>
<comment type="cofactor">
    <cofactor evidence="1 13">
        <name>heme</name>
        <dbReference type="ChEBI" id="CHEBI:30413"/>
    </cofactor>
</comment>
<dbReference type="Gene3D" id="1.10.630.10">
    <property type="entry name" value="Cytochrome P450"/>
    <property type="match status" value="1"/>
</dbReference>
<sequence length="519" mass="58680">MAILQSLSLPPFILGIFGTLCYLYWRLIRSESALGRYERLPLPPGPPGFPVIGNLLDYPKDRPWLAYKELSKKYGDIVSLRIFSQQLIILNDYNTAIDLLDKRSSIYSSRPPTPMFRLTGWDWALGMMPYGPWWRRHRRAFWQEFHSDVVGRYHSNQEESARRLLARLLKSPQHFTEHIEYSVGAAIIESCYGLPVAEEDDKYIALFKETASTINLTTPGSSMILESFPVLARTPTWLPGTSFLRRLARTRQMTADMRDIPWRDLHEAMNTTGIKSSAASSMMDRFSNISGGSTSDDEEIARNVVAVAYTAGLDTTHSATVAFVIAMALYPDVQAKAQAELEDVCGKSRLPEMADMDSLPYIQAIMREVLRWHAIAPLSLPHVAIADDEYKGYFIPKGSLIIANAWAFLQDPEVYPEPDRFMPERFLKDGKFVVDIRDPATIAFGFGRRICPGRHFATSALFIFIASILHTFAIKSPLDEHGLPIRSELRQTTGLISFLEGCDCKITPRSEWAEALIRS</sequence>
<evidence type="ECO:0000256" key="5">
    <source>
        <dbReference type="ARBA" id="ARBA00022617"/>
    </source>
</evidence>